<evidence type="ECO:0000313" key="3">
    <source>
        <dbReference type="Proteomes" id="UP000663760"/>
    </source>
</evidence>
<reference evidence="2" key="1">
    <citation type="submission" date="2020-02" db="EMBL/GenBank/DDBJ databases">
        <authorList>
            <person name="Scholz U."/>
            <person name="Mascher M."/>
            <person name="Fiebig A."/>
        </authorList>
    </citation>
    <scope>NUCLEOTIDE SEQUENCE</scope>
</reference>
<dbReference type="Proteomes" id="UP000663760">
    <property type="component" value="Chromosome 6"/>
</dbReference>
<accession>A0A7I8KNK5</accession>
<keyword evidence="1" id="KW-0472">Membrane</keyword>
<gene>
    <name evidence="2" type="ORF">SI8410_06009333</name>
</gene>
<dbReference type="EMBL" id="LR746269">
    <property type="protein sequence ID" value="CAA7398668.1"/>
    <property type="molecule type" value="Genomic_DNA"/>
</dbReference>
<evidence type="ECO:0000256" key="1">
    <source>
        <dbReference type="SAM" id="Phobius"/>
    </source>
</evidence>
<feature type="transmembrane region" description="Helical" evidence="1">
    <location>
        <begin position="48"/>
        <end position="73"/>
    </location>
</feature>
<feature type="transmembrane region" description="Helical" evidence="1">
    <location>
        <begin position="12"/>
        <end position="36"/>
    </location>
</feature>
<proteinExistence type="predicted"/>
<protein>
    <submittedName>
        <fullName evidence="2">Uncharacterized protein</fullName>
    </submittedName>
</protein>
<dbReference type="AlphaFoldDB" id="A0A7I8KNK5"/>
<keyword evidence="1" id="KW-0812">Transmembrane</keyword>
<name>A0A7I8KNK5_SPIIN</name>
<dbReference type="OrthoDB" id="10644057at2759"/>
<feature type="transmembrane region" description="Helical" evidence="1">
    <location>
        <begin position="139"/>
        <end position="160"/>
    </location>
</feature>
<keyword evidence="1" id="KW-1133">Transmembrane helix</keyword>
<feature type="transmembrane region" description="Helical" evidence="1">
    <location>
        <begin position="94"/>
        <end position="119"/>
    </location>
</feature>
<sequence>MKALWWEPSVLRVYSTIVLLGYVLSLVLVFSIVFLISGDELQSREREFLLYLLAALSLIYTGALASVGAFGFLREDGRHGVEALWRAAALMDDMKLVSFLVFFLLQATAHRVLVIGGAWEDEICSIRLPAEISISPKPVLASAVWTLGACGFFGQVGILLQA</sequence>
<evidence type="ECO:0000313" key="2">
    <source>
        <dbReference type="EMBL" id="CAA7398668.1"/>
    </source>
</evidence>
<keyword evidence="3" id="KW-1185">Reference proteome</keyword>
<organism evidence="2 3">
    <name type="scientific">Spirodela intermedia</name>
    <name type="common">Intermediate duckweed</name>
    <dbReference type="NCBI Taxonomy" id="51605"/>
    <lineage>
        <taxon>Eukaryota</taxon>
        <taxon>Viridiplantae</taxon>
        <taxon>Streptophyta</taxon>
        <taxon>Embryophyta</taxon>
        <taxon>Tracheophyta</taxon>
        <taxon>Spermatophyta</taxon>
        <taxon>Magnoliopsida</taxon>
        <taxon>Liliopsida</taxon>
        <taxon>Araceae</taxon>
        <taxon>Lemnoideae</taxon>
        <taxon>Spirodela</taxon>
    </lineage>
</organism>